<evidence type="ECO:0000313" key="2">
    <source>
        <dbReference type="Proteomes" id="UP001292094"/>
    </source>
</evidence>
<sequence length="91" mass="10607">MLKDKWISGVSSDPKQTLSQYVENLVNTLSKVRKSAMEDLGKSQKKMKSLYDVKAKMQHHNQRIFQWALQIQPYRLEIKHIKVVDNVIAVP</sequence>
<evidence type="ECO:0000313" key="1">
    <source>
        <dbReference type="EMBL" id="KAK4318267.1"/>
    </source>
</evidence>
<dbReference type="AlphaFoldDB" id="A0AAE1Q4F9"/>
<keyword evidence="2" id="KW-1185">Reference proteome</keyword>
<protein>
    <submittedName>
        <fullName evidence="1">Uncharacterized protein</fullName>
    </submittedName>
</protein>
<name>A0AAE1Q4F9_9EUCA</name>
<proteinExistence type="predicted"/>
<gene>
    <name evidence="1" type="ORF">Pmani_010678</name>
</gene>
<reference evidence="1" key="1">
    <citation type="submission" date="2023-11" db="EMBL/GenBank/DDBJ databases">
        <title>Genome assemblies of two species of porcelain crab, Petrolisthes cinctipes and Petrolisthes manimaculis (Anomura: Porcellanidae).</title>
        <authorList>
            <person name="Angst P."/>
        </authorList>
    </citation>
    <scope>NUCLEOTIDE SEQUENCE</scope>
    <source>
        <strain evidence="1">PB745_02</strain>
        <tissue evidence="1">Gill</tissue>
    </source>
</reference>
<dbReference type="Proteomes" id="UP001292094">
    <property type="component" value="Unassembled WGS sequence"/>
</dbReference>
<organism evidence="1 2">
    <name type="scientific">Petrolisthes manimaculis</name>
    <dbReference type="NCBI Taxonomy" id="1843537"/>
    <lineage>
        <taxon>Eukaryota</taxon>
        <taxon>Metazoa</taxon>
        <taxon>Ecdysozoa</taxon>
        <taxon>Arthropoda</taxon>
        <taxon>Crustacea</taxon>
        <taxon>Multicrustacea</taxon>
        <taxon>Malacostraca</taxon>
        <taxon>Eumalacostraca</taxon>
        <taxon>Eucarida</taxon>
        <taxon>Decapoda</taxon>
        <taxon>Pleocyemata</taxon>
        <taxon>Anomura</taxon>
        <taxon>Galatheoidea</taxon>
        <taxon>Porcellanidae</taxon>
        <taxon>Petrolisthes</taxon>
    </lineage>
</organism>
<dbReference type="EMBL" id="JAWZYT010000847">
    <property type="protein sequence ID" value="KAK4318267.1"/>
    <property type="molecule type" value="Genomic_DNA"/>
</dbReference>
<comment type="caution">
    <text evidence="1">The sequence shown here is derived from an EMBL/GenBank/DDBJ whole genome shotgun (WGS) entry which is preliminary data.</text>
</comment>
<accession>A0AAE1Q4F9</accession>